<organism evidence="2 3">
    <name type="scientific">Schizopora paradoxa</name>
    <dbReference type="NCBI Taxonomy" id="27342"/>
    <lineage>
        <taxon>Eukaryota</taxon>
        <taxon>Fungi</taxon>
        <taxon>Dikarya</taxon>
        <taxon>Basidiomycota</taxon>
        <taxon>Agaricomycotina</taxon>
        <taxon>Agaricomycetes</taxon>
        <taxon>Hymenochaetales</taxon>
        <taxon>Schizoporaceae</taxon>
        <taxon>Schizopora</taxon>
    </lineage>
</organism>
<name>A0A0H2S8G5_9AGAM</name>
<feature type="region of interest" description="Disordered" evidence="1">
    <location>
        <begin position="129"/>
        <end position="150"/>
    </location>
</feature>
<proteinExistence type="predicted"/>
<dbReference type="AlphaFoldDB" id="A0A0H2S8G5"/>
<evidence type="ECO:0000256" key="1">
    <source>
        <dbReference type="SAM" id="MobiDB-lite"/>
    </source>
</evidence>
<sequence>MSSHLPSEYFLVRLSIWCFLPINLFELNLLPLNQRSGFTSEVSRQIRRYFELSVVTSVTSLSFQSILPCKAEAKVNSTKLIPNSTSELMTQDNYEVNIRRSTVWLRCDVIHVNRATGICDKRTRKVSSAPATSLMTSPLAVRSTHSHRSP</sequence>
<accession>A0A0H2S8G5</accession>
<protein>
    <submittedName>
        <fullName evidence="2">Uncharacterized protein</fullName>
    </submittedName>
</protein>
<dbReference type="EMBL" id="KQ085899">
    <property type="protein sequence ID" value="KLO17918.1"/>
    <property type="molecule type" value="Genomic_DNA"/>
</dbReference>
<keyword evidence="3" id="KW-1185">Reference proteome</keyword>
<reference evidence="2 3" key="1">
    <citation type="submission" date="2015-04" db="EMBL/GenBank/DDBJ databases">
        <title>Complete genome sequence of Schizopora paradoxa KUC8140, a cosmopolitan wood degrader in East Asia.</title>
        <authorList>
            <consortium name="DOE Joint Genome Institute"/>
            <person name="Min B."/>
            <person name="Park H."/>
            <person name="Jang Y."/>
            <person name="Kim J.-J."/>
            <person name="Kim K.H."/>
            <person name="Pangilinan J."/>
            <person name="Lipzen A."/>
            <person name="Riley R."/>
            <person name="Grigoriev I.V."/>
            <person name="Spatafora J.W."/>
            <person name="Choi I.-G."/>
        </authorList>
    </citation>
    <scope>NUCLEOTIDE SEQUENCE [LARGE SCALE GENOMIC DNA]</scope>
    <source>
        <strain evidence="2 3">KUC8140</strain>
    </source>
</reference>
<evidence type="ECO:0000313" key="2">
    <source>
        <dbReference type="EMBL" id="KLO17918.1"/>
    </source>
</evidence>
<dbReference type="Proteomes" id="UP000053477">
    <property type="component" value="Unassembled WGS sequence"/>
</dbReference>
<gene>
    <name evidence="2" type="ORF">SCHPADRAFT_138661</name>
</gene>
<dbReference type="InParanoid" id="A0A0H2S8G5"/>
<evidence type="ECO:0000313" key="3">
    <source>
        <dbReference type="Proteomes" id="UP000053477"/>
    </source>
</evidence>